<proteinExistence type="predicted"/>
<reference evidence="2 3" key="1">
    <citation type="submission" date="2023-10" db="EMBL/GenBank/DDBJ databases">
        <title>Chromosome-scale genome assembly provides insights into flower coloration mechanisms of Canna indica.</title>
        <authorList>
            <person name="Li C."/>
        </authorList>
    </citation>
    <scope>NUCLEOTIDE SEQUENCE [LARGE SCALE GENOMIC DNA]</scope>
    <source>
        <tissue evidence="2">Flower</tissue>
    </source>
</reference>
<dbReference type="PANTHER" id="PTHR34118:SF1">
    <property type="entry name" value="NF-KAPPA-B INHIBITOR-LIKE PROTEIN"/>
    <property type="match status" value="1"/>
</dbReference>
<gene>
    <name evidence="2" type="ORF">Cni_G02333</name>
</gene>
<organism evidence="2 3">
    <name type="scientific">Canna indica</name>
    <name type="common">Indian-shot</name>
    <dbReference type="NCBI Taxonomy" id="4628"/>
    <lineage>
        <taxon>Eukaryota</taxon>
        <taxon>Viridiplantae</taxon>
        <taxon>Streptophyta</taxon>
        <taxon>Embryophyta</taxon>
        <taxon>Tracheophyta</taxon>
        <taxon>Spermatophyta</taxon>
        <taxon>Magnoliopsida</taxon>
        <taxon>Liliopsida</taxon>
        <taxon>Zingiberales</taxon>
        <taxon>Cannaceae</taxon>
        <taxon>Canna</taxon>
    </lineage>
</organism>
<name>A0AAQ3JP88_9LILI</name>
<keyword evidence="3" id="KW-1185">Reference proteome</keyword>
<keyword evidence="1" id="KW-0472">Membrane</keyword>
<protein>
    <submittedName>
        <fullName evidence="2">Uncharacterized protein</fullName>
    </submittedName>
</protein>
<dbReference type="AlphaFoldDB" id="A0AAQ3JP88"/>
<dbReference type="EMBL" id="CP136890">
    <property type="protein sequence ID" value="WOK93633.1"/>
    <property type="molecule type" value="Genomic_DNA"/>
</dbReference>
<sequence>MAMEITLRAGFLGLKCSELSNTSSRSSLLPRGRSSFSHQVRLFAERSLSVSVSRSSLPESEISGEDVMRMFLKERQLNGDFISKVSDMLWRRENSGFADVETNTLQEDNQHNHEVVDNDGNSGFLKLKETREWVSGQSIAPVNKKIVAKNWQDESEKRKELNLLKYEALKRELLLLTIGAGVACSTYCLVIFSFQAALSYASGVLFSCLYLQLLCRHMDNLSKEAIPDIFLKKKKKKIGIRSEDIEDALEKTLRGTTIALSSPRLVIPAAIYGLWAISQHFANDYFDFQLVPGMFGFFAYKAAALIQVYRDNEDLRFIFPEDETDNS</sequence>
<accession>A0AAQ3JP88</accession>
<dbReference type="Proteomes" id="UP001327560">
    <property type="component" value="Chromosome 1"/>
</dbReference>
<keyword evidence="1" id="KW-1133">Transmembrane helix</keyword>
<evidence type="ECO:0000313" key="3">
    <source>
        <dbReference type="Proteomes" id="UP001327560"/>
    </source>
</evidence>
<evidence type="ECO:0000256" key="1">
    <source>
        <dbReference type="SAM" id="Phobius"/>
    </source>
</evidence>
<keyword evidence="1" id="KW-0812">Transmembrane</keyword>
<dbReference type="PANTHER" id="PTHR34118">
    <property type="entry name" value="NF-KAPPA-B INHIBITOR-LIKE PROTEIN-RELATED"/>
    <property type="match status" value="1"/>
</dbReference>
<evidence type="ECO:0000313" key="2">
    <source>
        <dbReference type="EMBL" id="WOK93633.1"/>
    </source>
</evidence>
<feature type="transmembrane region" description="Helical" evidence="1">
    <location>
        <begin position="173"/>
        <end position="192"/>
    </location>
</feature>